<dbReference type="EMBL" id="LVLJ01000855">
    <property type="protein sequence ID" value="OAE32325.1"/>
    <property type="molecule type" value="Genomic_DNA"/>
</dbReference>
<name>A0A176WJ06_MARPO</name>
<feature type="region of interest" description="Disordered" evidence="1">
    <location>
        <begin position="54"/>
        <end position="94"/>
    </location>
</feature>
<dbReference type="AlphaFoldDB" id="A0A176WJ06"/>
<comment type="caution">
    <text evidence="2">The sequence shown here is derived from an EMBL/GenBank/DDBJ whole genome shotgun (WGS) entry which is preliminary data.</text>
</comment>
<sequence length="343" mass="38786">MLNPKSHFNGQHAGSSDGRCCDQGTFREEIAEETEDNRRQWCCCDQGTLREETGEETEDNCRKWGRPKTGGGDLDSSVAKTDATTSRIDEEKREEPTLRVMKRVPSAVQAEVAMEVAVEPFDERTATVILNLPPLEQMWSMRSEEVPQSKTSEEIVKDLTLNEEILEQVVAQVEETVVDIPKVPSPPTEKEEQVNHLQAKEMKCKVLWLNLAKETEMHASLEQDCISLRAANANVQKIANRQDLWRSNVKEVHVRIVMWEVQTLKWLKLDLLERRLMSLKVNGSAEHKQLVQLVNSFSSALEEARESLELEIVSMLRRLRADGSLEDAITAASDVIAPESSLP</sequence>
<dbReference type="Proteomes" id="UP000077202">
    <property type="component" value="Unassembled WGS sequence"/>
</dbReference>
<reference evidence="2" key="1">
    <citation type="submission" date="2016-03" db="EMBL/GenBank/DDBJ databases">
        <title>Mechanisms controlling the formation of the plant cell surface in tip-growing cells are functionally conserved among land plants.</title>
        <authorList>
            <person name="Honkanen S."/>
            <person name="Jones V.A."/>
            <person name="Morieri G."/>
            <person name="Champion C."/>
            <person name="Hetherington A.J."/>
            <person name="Kelly S."/>
            <person name="Saint-Marcoux D."/>
            <person name="Proust H."/>
            <person name="Prescott H."/>
            <person name="Dolan L."/>
        </authorList>
    </citation>
    <scope>NUCLEOTIDE SEQUENCE [LARGE SCALE GENOMIC DNA]</scope>
    <source>
        <tissue evidence="2">Whole gametophyte</tissue>
    </source>
</reference>
<accession>A0A176WJ06</accession>
<evidence type="ECO:0000256" key="1">
    <source>
        <dbReference type="SAM" id="MobiDB-lite"/>
    </source>
</evidence>
<organism evidence="2 3">
    <name type="scientific">Marchantia polymorpha subsp. ruderalis</name>
    <dbReference type="NCBI Taxonomy" id="1480154"/>
    <lineage>
        <taxon>Eukaryota</taxon>
        <taxon>Viridiplantae</taxon>
        <taxon>Streptophyta</taxon>
        <taxon>Embryophyta</taxon>
        <taxon>Marchantiophyta</taxon>
        <taxon>Marchantiopsida</taxon>
        <taxon>Marchantiidae</taxon>
        <taxon>Marchantiales</taxon>
        <taxon>Marchantiaceae</taxon>
        <taxon>Marchantia</taxon>
    </lineage>
</organism>
<proteinExistence type="predicted"/>
<evidence type="ECO:0000313" key="3">
    <source>
        <dbReference type="Proteomes" id="UP000077202"/>
    </source>
</evidence>
<protein>
    <submittedName>
        <fullName evidence="2">Uncharacterized protein</fullName>
    </submittedName>
</protein>
<evidence type="ECO:0000313" key="2">
    <source>
        <dbReference type="EMBL" id="OAE32325.1"/>
    </source>
</evidence>
<gene>
    <name evidence="2" type="ORF">AXG93_809s1060</name>
</gene>
<keyword evidence="3" id="KW-1185">Reference proteome</keyword>